<organism evidence="3 4">
    <name type="scientific">Nakamurella alba</name>
    <dbReference type="NCBI Taxonomy" id="2665158"/>
    <lineage>
        <taxon>Bacteria</taxon>
        <taxon>Bacillati</taxon>
        <taxon>Actinomycetota</taxon>
        <taxon>Actinomycetes</taxon>
        <taxon>Nakamurellales</taxon>
        <taxon>Nakamurellaceae</taxon>
        <taxon>Nakamurella</taxon>
    </lineage>
</organism>
<dbReference type="CDD" id="cd00085">
    <property type="entry name" value="HNHc"/>
    <property type="match status" value="1"/>
</dbReference>
<protein>
    <submittedName>
        <fullName evidence="3">DUF222 domain-containing protein</fullName>
    </submittedName>
</protein>
<evidence type="ECO:0000256" key="1">
    <source>
        <dbReference type="SAM" id="MobiDB-lite"/>
    </source>
</evidence>
<feature type="compositionally biased region" description="Low complexity" evidence="1">
    <location>
        <begin position="352"/>
        <end position="384"/>
    </location>
</feature>
<dbReference type="InterPro" id="IPR003870">
    <property type="entry name" value="DUF222"/>
</dbReference>
<feature type="compositionally biased region" description="Low complexity" evidence="1">
    <location>
        <begin position="319"/>
        <end position="333"/>
    </location>
</feature>
<evidence type="ECO:0000313" key="3">
    <source>
        <dbReference type="EMBL" id="MTD13382.1"/>
    </source>
</evidence>
<dbReference type="RefSeq" id="WP_154767249.1">
    <property type="nucleotide sequence ID" value="NZ_WLYK01000001.1"/>
</dbReference>
<dbReference type="InterPro" id="IPR003615">
    <property type="entry name" value="HNH_nuc"/>
</dbReference>
<feature type="compositionally biased region" description="Acidic residues" evidence="1">
    <location>
        <begin position="573"/>
        <end position="583"/>
    </location>
</feature>
<sequence length="842" mass="89222">MSRHRKSKKAAAGVRPLQASVSVEERAAAALALISGTDPAKLRGRQVIEGIVSGFAAVSFLQAELQSWILALTLPGKITSAKGLLKYPAKHAGEETSQIRAARRSMAGAEISAALVYAPITGGMKVDRARLLREVMTDTLAAQREGRVDQVRVTMIGNHAERLADQDLIPEFERRALKVAPGLPPAKLEQMLDRIRMDLEPEDAAGAERLAFHDRKTGTTPPVHAMARFFADLRAEDAAVVNDVIDRVARSLDMFDGRTLEQRRADVFAMIFEELSEHHILDLREVLATAAYLADDPDLANAAREAENGEEQATSAGSDGDTTPDNPTATDAGPESDSYSQGDGAPLGEESGTTGEQEAPEGAEGAGTRTADQESPTSSSPTSERPANDETTHTSGDPVPAGTEHPAAGPTSERHEQTSDLDEAGSYEDAMVSEDAEDRPRGHGEEADAPEQGSGSHDSDVVEPDDGPADDPGTADGPTTPNSGPGDLGDVSETPDLSTNLSADGATDPIGDTGDLVDDSETPDLSPEASMDGASEPSNTADPGDGGGSTSPDSQDHHSSANRTADEGGAESATDEMPADGDVLTDEDDWAIHAANHPSGAHYRSCRSRRSGAQDRLHNFHLACLQHNIDPNWDPRPLSQQLRYVNGVLVDGTGHPVMSGAAGPRTVSPYRRVHLVVTVSLDTLLGKANHPGDLDGHTISAELARSIADSARTVTMLAADPATGAPAGVSERHYVPGAALRRKVLLLSQTCSWHGCNKKAERCDVDHGVPFDHDDPANGGKTSLCNLRPFCRFHHRLKTHTDWTVTENPNRTASVVSALGRRTIRPAPAITHPAEWDEPAPF</sequence>
<dbReference type="AlphaFoldDB" id="A0A7K1FGY7"/>
<dbReference type="Proteomes" id="UP000460221">
    <property type="component" value="Unassembled WGS sequence"/>
</dbReference>
<accession>A0A7K1FGY7</accession>
<dbReference type="EMBL" id="WLYK01000001">
    <property type="protein sequence ID" value="MTD13382.1"/>
    <property type="molecule type" value="Genomic_DNA"/>
</dbReference>
<reference evidence="3 4" key="1">
    <citation type="submission" date="2019-11" db="EMBL/GenBank/DDBJ databases">
        <authorList>
            <person name="Jiang L.-Q."/>
        </authorList>
    </citation>
    <scope>NUCLEOTIDE SEQUENCE [LARGE SCALE GENOMIC DNA]</scope>
    <source>
        <strain evidence="3 4">YIM 132087</strain>
    </source>
</reference>
<gene>
    <name evidence="3" type="ORF">GIS00_05400</name>
</gene>
<feature type="domain" description="DUF222" evidence="2">
    <location>
        <begin position="107"/>
        <end position="271"/>
    </location>
</feature>
<proteinExistence type="predicted"/>
<evidence type="ECO:0000259" key="2">
    <source>
        <dbReference type="Pfam" id="PF02720"/>
    </source>
</evidence>
<dbReference type="Gene3D" id="1.10.30.50">
    <property type="match status" value="1"/>
</dbReference>
<feature type="region of interest" description="Disordered" evidence="1">
    <location>
        <begin position="304"/>
        <end position="583"/>
    </location>
</feature>
<feature type="compositionally biased region" description="Acidic residues" evidence="1">
    <location>
        <begin position="419"/>
        <end position="437"/>
    </location>
</feature>
<feature type="compositionally biased region" description="Low complexity" evidence="1">
    <location>
        <begin position="470"/>
        <end position="481"/>
    </location>
</feature>
<name>A0A7K1FGY7_9ACTN</name>
<comment type="caution">
    <text evidence="3">The sequence shown here is derived from an EMBL/GenBank/DDBJ whole genome shotgun (WGS) entry which is preliminary data.</text>
</comment>
<evidence type="ECO:0000313" key="4">
    <source>
        <dbReference type="Proteomes" id="UP000460221"/>
    </source>
</evidence>
<dbReference type="Pfam" id="PF02720">
    <property type="entry name" value="DUF222"/>
    <property type="match status" value="1"/>
</dbReference>
<keyword evidence="4" id="KW-1185">Reference proteome</keyword>